<dbReference type="InterPro" id="IPR010730">
    <property type="entry name" value="HET"/>
</dbReference>
<dbReference type="PROSITE" id="PS50297">
    <property type="entry name" value="ANK_REP_REGION"/>
    <property type="match status" value="1"/>
</dbReference>
<feature type="repeat" description="ANK" evidence="2">
    <location>
        <begin position="919"/>
        <end position="951"/>
    </location>
</feature>
<dbReference type="SUPFAM" id="SSF52540">
    <property type="entry name" value="P-loop containing nucleoside triphosphate hydrolases"/>
    <property type="match status" value="1"/>
</dbReference>
<feature type="coiled-coil region" evidence="3">
    <location>
        <begin position="263"/>
        <end position="290"/>
    </location>
</feature>
<comment type="caution">
    <text evidence="6">The sequence shown here is derived from an EMBL/GenBank/DDBJ whole genome shotgun (WGS) entry which is preliminary data.</text>
</comment>
<dbReference type="PANTHER" id="PTHR10622:SF11">
    <property type="entry name" value="HET-DOMAIN-CONTAINING PROTEIN"/>
    <property type="match status" value="1"/>
</dbReference>
<keyword evidence="7" id="KW-1185">Reference proteome</keyword>
<reference evidence="6" key="1">
    <citation type="journal article" date="2021" name="Nat. Commun.">
        <title>Genetic determinants of endophytism in the Arabidopsis root mycobiome.</title>
        <authorList>
            <person name="Mesny F."/>
            <person name="Miyauchi S."/>
            <person name="Thiergart T."/>
            <person name="Pickel B."/>
            <person name="Atanasova L."/>
            <person name="Karlsson M."/>
            <person name="Huettel B."/>
            <person name="Barry K.W."/>
            <person name="Haridas S."/>
            <person name="Chen C."/>
            <person name="Bauer D."/>
            <person name="Andreopoulos W."/>
            <person name="Pangilinan J."/>
            <person name="LaButti K."/>
            <person name="Riley R."/>
            <person name="Lipzen A."/>
            <person name="Clum A."/>
            <person name="Drula E."/>
            <person name="Henrissat B."/>
            <person name="Kohler A."/>
            <person name="Grigoriev I.V."/>
            <person name="Martin F.M."/>
            <person name="Hacquard S."/>
        </authorList>
    </citation>
    <scope>NUCLEOTIDE SEQUENCE</scope>
    <source>
        <strain evidence="6">MPI-SDFR-AT-0120</strain>
    </source>
</reference>
<dbReference type="PROSITE" id="PS50088">
    <property type="entry name" value="ANK_REPEAT"/>
    <property type="match status" value="2"/>
</dbReference>
<feature type="domain" description="Nephrocystin 3-like N-terminal" evidence="5">
    <location>
        <begin position="401"/>
        <end position="522"/>
    </location>
</feature>
<sequence>MYLLWQADDGSISLVQFNGREVPKYAILSHTWDEIENEVTFLDVESANGTFLRRTTEDGQTYHIQVAGGKSEDMDHQKRLSTLQSKKGYEKIRFCCQQASKHDLAYFWIDSCCINRTNSAELAEAINSMFRWYRNAAICYVYLTDVHAPERIRNGELITGQVQEAFRKSKWFTRGWTLQELIAPVTVEFYSQNQVLLGERNKLSPIISDITSLPTKALQGAPLSHFTVEERMSWSDNRSTTLEEDTSYCLFGIFDVYMPPIYGEGNENARKRLRNEIRNVEDRTERELSASFSFLEFDSRPTTIRAAHNKPCEWLLSTSAFRKWACPISTGANPSILWIKGQSGTGKSTIMKYLHQYFIRGKGSMRADSLYESATGEGSDQGCSIKSRSYMTRSFSREGLSRTTVITFLFNSRGTEFERSTQGMYRALLVQLMGVRSYMAEVHRLLALSNTKIGGSHNWSIETLQYLLKETILRVRDPVICLIDTLDECEEQQVRDMIYFLGRVGELAMSANISFKVCFASRHYPLVSIDKGIELTLEGQEGHNADITKYLETELRIGNNETSKQIRQEVQHKSSSIFMWVVIVVGILNKAYDSGRVHALRRVLRELPSDLNDLFHNILTLDSRNQLELLLCIDWIFSASRALNPMELYFAILAGAEPNAESYWDPDVEYRNICRHFILDSSRGLAHIPLSNRPTVQFIHESVREFLLNRGGLTLIETSIGQELQLKRPERLLCCCLRHLSVGMFASSKEYPNNYSGPWDAQERFKICHLENFPFLEYALYHVWTYGSIGKHVLAKTYRSLQDVADIRTIEFDKVPSIMSGRQDQHVEVSYVIARFSDYAAVYFICIIAGNQEFVRIVVNGHWHLNIRVDDTPTDYFGSDLRYLQTRDVLCYMAELGNEKVFGALLRTGFFDVDKKDEDGRTPMSEAVRCEQGAIVRLLQEAGVNINKSSDRIVDFFQQACMNNEEKKIRALLGYGLDINISGGHYGNALQAAVARSCVPIVKFLLQNGADVNMKGGVYGNALYASTVIQNQEISKILLDHGADVTAREGRHDLALKAAVEQHHTRLIERLRTRISARHGEPEEQGPSSQ</sequence>
<dbReference type="Proteomes" id="UP000813461">
    <property type="component" value="Unassembled WGS sequence"/>
</dbReference>
<dbReference type="OrthoDB" id="4772757at2759"/>
<evidence type="ECO:0000313" key="6">
    <source>
        <dbReference type="EMBL" id="KAH7087612.1"/>
    </source>
</evidence>
<dbReference type="Gene3D" id="1.25.40.20">
    <property type="entry name" value="Ankyrin repeat-containing domain"/>
    <property type="match status" value="1"/>
</dbReference>
<dbReference type="AlphaFoldDB" id="A0A8K0VY93"/>
<dbReference type="InterPro" id="IPR056884">
    <property type="entry name" value="NPHP3-like_N"/>
</dbReference>
<dbReference type="Pfam" id="PF00023">
    <property type="entry name" value="Ank"/>
    <property type="match status" value="1"/>
</dbReference>
<evidence type="ECO:0000256" key="2">
    <source>
        <dbReference type="PROSITE-ProRule" id="PRU00023"/>
    </source>
</evidence>
<dbReference type="InterPro" id="IPR027417">
    <property type="entry name" value="P-loop_NTPase"/>
</dbReference>
<protein>
    <recommendedName>
        <fullName evidence="8">Heterokaryon incompatibility domain-containing protein</fullName>
    </recommendedName>
</protein>
<dbReference type="Gene3D" id="3.40.50.300">
    <property type="entry name" value="P-loop containing nucleotide triphosphate hydrolases"/>
    <property type="match status" value="1"/>
</dbReference>
<evidence type="ECO:0000256" key="1">
    <source>
        <dbReference type="ARBA" id="ARBA00022737"/>
    </source>
</evidence>
<dbReference type="SUPFAM" id="SSF48403">
    <property type="entry name" value="Ankyrin repeat"/>
    <property type="match status" value="1"/>
</dbReference>
<dbReference type="PANTHER" id="PTHR10622">
    <property type="entry name" value="HET DOMAIN-CONTAINING PROTEIN"/>
    <property type="match status" value="1"/>
</dbReference>
<keyword evidence="1" id="KW-0677">Repeat</keyword>
<proteinExistence type="predicted"/>
<feature type="domain" description="Nephrocystin 3-like N-terminal" evidence="5">
    <location>
        <begin position="312"/>
        <end position="358"/>
    </location>
</feature>
<keyword evidence="3" id="KW-0175">Coiled coil</keyword>
<gene>
    <name evidence="6" type="ORF">FB567DRAFT_349147</name>
</gene>
<evidence type="ECO:0000313" key="7">
    <source>
        <dbReference type="Proteomes" id="UP000813461"/>
    </source>
</evidence>
<evidence type="ECO:0000259" key="5">
    <source>
        <dbReference type="Pfam" id="PF24883"/>
    </source>
</evidence>
<dbReference type="InterPro" id="IPR036770">
    <property type="entry name" value="Ankyrin_rpt-contain_sf"/>
</dbReference>
<accession>A0A8K0VY93</accession>
<dbReference type="SMART" id="SM00248">
    <property type="entry name" value="ANK"/>
    <property type="match status" value="5"/>
</dbReference>
<feature type="domain" description="Heterokaryon incompatibility" evidence="4">
    <location>
        <begin position="25"/>
        <end position="148"/>
    </location>
</feature>
<dbReference type="Pfam" id="PF06985">
    <property type="entry name" value="HET"/>
    <property type="match status" value="1"/>
</dbReference>
<evidence type="ECO:0000256" key="3">
    <source>
        <dbReference type="SAM" id="Coils"/>
    </source>
</evidence>
<dbReference type="EMBL" id="JAGMVJ010000009">
    <property type="protein sequence ID" value="KAH7087612.1"/>
    <property type="molecule type" value="Genomic_DNA"/>
</dbReference>
<evidence type="ECO:0008006" key="8">
    <source>
        <dbReference type="Google" id="ProtNLM"/>
    </source>
</evidence>
<keyword evidence="2" id="KW-0040">ANK repeat</keyword>
<evidence type="ECO:0000259" key="4">
    <source>
        <dbReference type="Pfam" id="PF06985"/>
    </source>
</evidence>
<dbReference type="Pfam" id="PF24883">
    <property type="entry name" value="NPHP3_N"/>
    <property type="match status" value="2"/>
</dbReference>
<dbReference type="InterPro" id="IPR002110">
    <property type="entry name" value="Ankyrin_rpt"/>
</dbReference>
<name>A0A8K0VY93_9PLEO</name>
<feature type="repeat" description="ANK" evidence="2">
    <location>
        <begin position="985"/>
        <end position="1017"/>
    </location>
</feature>
<organism evidence="6 7">
    <name type="scientific">Paraphoma chrysanthemicola</name>
    <dbReference type="NCBI Taxonomy" id="798071"/>
    <lineage>
        <taxon>Eukaryota</taxon>
        <taxon>Fungi</taxon>
        <taxon>Dikarya</taxon>
        <taxon>Ascomycota</taxon>
        <taxon>Pezizomycotina</taxon>
        <taxon>Dothideomycetes</taxon>
        <taxon>Pleosporomycetidae</taxon>
        <taxon>Pleosporales</taxon>
        <taxon>Pleosporineae</taxon>
        <taxon>Phaeosphaeriaceae</taxon>
        <taxon>Paraphoma</taxon>
    </lineage>
</organism>